<evidence type="ECO:0000256" key="4">
    <source>
        <dbReference type="ARBA" id="ARBA00022729"/>
    </source>
</evidence>
<dbReference type="Pfam" id="PF24575">
    <property type="entry name" value="TPR_Slam"/>
    <property type="match status" value="1"/>
</dbReference>
<dbReference type="RefSeq" id="WP_179227311.1">
    <property type="nucleotide sequence ID" value="NZ_JACBKA010000004.1"/>
</dbReference>
<evidence type="ECO:0000256" key="6">
    <source>
        <dbReference type="ARBA" id="ARBA00023237"/>
    </source>
</evidence>
<dbReference type="InterPro" id="IPR011990">
    <property type="entry name" value="TPR-like_helical_dom_sf"/>
</dbReference>
<evidence type="ECO:0000313" key="11">
    <source>
        <dbReference type="EMBL" id="NYA26874.1"/>
    </source>
</evidence>
<evidence type="ECO:0000259" key="10">
    <source>
        <dbReference type="Pfam" id="PF24575"/>
    </source>
</evidence>
<feature type="domain" description="Surface lipoprotein assembly modifier N-terminal TPR repeats region" evidence="10">
    <location>
        <begin position="61"/>
        <end position="164"/>
    </location>
</feature>
<evidence type="ECO:0000256" key="1">
    <source>
        <dbReference type="ARBA" id="ARBA00004571"/>
    </source>
</evidence>
<protein>
    <submittedName>
        <fullName evidence="11">DUF560 domain-containing protein</fullName>
    </submittedName>
</protein>
<accession>A0A852PKP9</accession>
<dbReference type="AlphaFoldDB" id="A0A852PKP9"/>
<keyword evidence="6" id="KW-0998">Cell outer membrane</keyword>
<evidence type="ECO:0000256" key="2">
    <source>
        <dbReference type="ARBA" id="ARBA00022452"/>
    </source>
</evidence>
<keyword evidence="4 8" id="KW-0732">Signal</keyword>
<evidence type="ECO:0000256" key="3">
    <source>
        <dbReference type="ARBA" id="ARBA00022692"/>
    </source>
</evidence>
<organism evidence="11 12">
    <name type="scientific">Haemophilus haemolyticus</name>
    <dbReference type="NCBI Taxonomy" id="726"/>
    <lineage>
        <taxon>Bacteria</taxon>
        <taxon>Pseudomonadati</taxon>
        <taxon>Pseudomonadota</taxon>
        <taxon>Gammaproteobacteria</taxon>
        <taxon>Pasteurellales</taxon>
        <taxon>Pasteurellaceae</taxon>
        <taxon>Haemophilus</taxon>
    </lineage>
</organism>
<feature type="chain" id="PRO_5032843103" evidence="8">
    <location>
        <begin position="19"/>
        <end position="496"/>
    </location>
</feature>
<evidence type="ECO:0000256" key="5">
    <source>
        <dbReference type="ARBA" id="ARBA00023136"/>
    </source>
</evidence>
<feature type="domain" description="Surface lipoprotein assembly modifier C-terminal" evidence="9">
    <location>
        <begin position="194"/>
        <end position="496"/>
    </location>
</feature>
<comment type="caution">
    <text evidence="11">The sequence shown here is derived from an EMBL/GenBank/DDBJ whole genome shotgun (WGS) entry which is preliminary data.</text>
</comment>
<reference evidence="11 12" key="1">
    <citation type="submission" date="2020-07" db="EMBL/GenBank/DDBJ databases">
        <title>Genus Haemophilus, Bergeys manual.</title>
        <authorList>
            <person name="Noerskov-Lauritsen N."/>
        </authorList>
    </citation>
    <scope>NUCLEOTIDE SEQUENCE [LARGE SCALE GENOMIC DNA]</scope>
    <source>
        <strain evidence="11 12">CCUG30047</strain>
    </source>
</reference>
<dbReference type="InterPro" id="IPR057556">
    <property type="entry name" value="TPR_Slam"/>
</dbReference>
<dbReference type="Gene3D" id="1.25.40.10">
    <property type="entry name" value="Tetratricopeptide repeat domain"/>
    <property type="match status" value="1"/>
</dbReference>
<dbReference type="SUPFAM" id="SSF48452">
    <property type="entry name" value="TPR-like"/>
    <property type="match status" value="1"/>
</dbReference>
<feature type="signal peptide" evidence="8">
    <location>
        <begin position="1"/>
        <end position="18"/>
    </location>
</feature>
<keyword evidence="3" id="KW-0812">Transmembrane</keyword>
<proteinExistence type="inferred from homology"/>
<name>A0A852PKP9_HAEHA</name>
<dbReference type="EMBL" id="JACBKA010000004">
    <property type="protein sequence ID" value="NYA26874.1"/>
    <property type="molecule type" value="Genomic_DNA"/>
</dbReference>
<dbReference type="InterPro" id="IPR007655">
    <property type="entry name" value="Slam_C"/>
</dbReference>
<evidence type="ECO:0000259" key="9">
    <source>
        <dbReference type="Pfam" id="PF04575"/>
    </source>
</evidence>
<comment type="subcellular location">
    <subcellularLocation>
        <location evidence="1">Cell outer membrane</location>
        <topology evidence="1">Multi-pass membrane protein</topology>
    </subcellularLocation>
</comment>
<evidence type="ECO:0000256" key="7">
    <source>
        <dbReference type="ARBA" id="ARBA00023609"/>
    </source>
</evidence>
<dbReference type="Pfam" id="PF04575">
    <property type="entry name" value="SlipAM"/>
    <property type="match status" value="1"/>
</dbReference>
<keyword evidence="2" id="KW-1134">Transmembrane beta strand</keyword>
<gene>
    <name evidence="11" type="ORF">HZI69_03325</name>
</gene>
<sequence>MKKTSLFLTALFPIFASAEILVQDVRQIPVNTDFDNKINIAKPEKREPNLPQLATVQTEQIQITLEQLQQNPALTHELLSSAIYARNPDMIKKFLEIYRTFPNRDPIMERFAEGKLAAITENYNVAIDKYREILAKNPNLNPVRIELAIALFNQKQDSAAKDQFEKAQTASDLPLQAKRLIDTYLEALKERDSWNVDFSFNYVRDTNVNNVGSGRRLVLRNGGVITRPESMLPQTAHGVAYSLGVSRDFNLWDSHYLTFGNELIGKSYWDNHQFDDISNRTFVGYAHKTAKQNFRIKPFYEKRWYGGESYRWSNGARVEFSRWLSPNWQISTAGEFSKQRYLDSTSQNGNNKLISATLLWARTPKQFFYLGSDFMAERTKVRQYSSDSKSLRLGWGQEWGWLGFSSRLNLSFTQRQYKDVLTFGSFQTPLGLLDLSVGKRRKDKIYGVNLSLWKRDWHIWGVTPKLQLSWRKQDSNIPEMYSYAQKNVNVLFEKTF</sequence>
<dbReference type="Proteomes" id="UP000590599">
    <property type="component" value="Unassembled WGS sequence"/>
</dbReference>
<dbReference type="GO" id="GO:0009279">
    <property type="term" value="C:cell outer membrane"/>
    <property type="evidence" value="ECO:0007669"/>
    <property type="project" value="UniProtKB-SubCell"/>
</dbReference>
<evidence type="ECO:0000313" key="12">
    <source>
        <dbReference type="Proteomes" id="UP000590599"/>
    </source>
</evidence>
<keyword evidence="5" id="KW-0472">Membrane</keyword>
<comment type="similarity">
    <text evidence="7">Belongs to the Slam family.</text>
</comment>
<evidence type="ECO:0000256" key="8">
    <source>
        <dbReference type="SAM" id="SignalP"/>
    </source>
</evidence>